<protein>
    <submittedName>
        <fullName evidence="1">Uncharacterized protein</fullName>
    </submittedName>
</protein>
<keyword evidence="2" id="KW-1185">Reference proteome</keyword>
<evidence type="ECO:0000313" key="2">
    <source>
        <dbReference type="Proteomes" id="UP000689195"/>
    </source>
</evidence>
<dbReference type="AlphaFoldDB" id="A0A8S1YG05"/>
<dbReference type="Proteomes" id="UP000689195">
    <property type="component" value="Unassembled WGS sequence"/>
</dbReference>
<organism evidence="1 2">
    <name type="scientific">Paramecium pentaurelia</name>
    <dbReference type="NCBI Taxonomy" id="43138"/>
    <lineage>
        <taxon>Eukaryota</taxon>
        <taxon>Sar</taxon>
        <taxon>Alveolata</taxon>
        <taxon>Ciliophora</taxon>
        <taxon>Intramacronucleata</taxon>
        <taxon>Oligohymenophorea</taxon>
        <taxon>Peniculida</taxon>
        <taxon>Parameciidae</taxon>
        <taxon>Paramecium</taxon>
    </lineage>
</organism>
<name>A0A8S1YG05_9CILI</name>
<evidence type="ECO:0000313" key="1">
    <source>
        <dbReference type="EMBL" id="CAD8213396.1"/>
    </source>
</evidence>
<accession>A0A8S1YG05</accession>
<proteinExistence type="predicted"/>
<dbReference type="EMBL" id="CAJJDO010000178">
    <property type="protein sequence ID" value="CAD8213396.1"/>
    <property type="molecule type" value="Genomic_DNA"/>
</dbReference>
<sequence length="51" mass="6152">MINIQDLETILSNSIQPIVILNIQRLIEFNILQEDIALRVYFIFQINFKRF</sequence>
<comment type="caution">
    <text evidence="1">The sequence shown here is derived from an EMBL/GenBank/DDBJ whole genome shotgun (WGS) entry which is preliminary data.</text>
</comment>
<gene>
    <name evidence="1" type="ORF">PPENT_87.1.T1780009</name>
</gene>
<reference evidence="1" key="1">
    <citation type="submission" date="2021-01" db="EMBL/GenBank/DDBJ databases">
        <authorList>
            <consortium name="Genoscope - CEA"/>
            <person name="William W."/>
        </authorList>
    </citation>
    <scope>NUCLEOTIDE SEQUENCE</scope>
</reference>